<evidence type="ECO:0000313" key="4">
    <source>
        <dbReference type="Proteomes" id="UP000265800"/>
    </source>
</evidence>
<evidence type="ECO:0000313" key="3">
    <source>
        <dbReference type="EMBL" id="RIH88893.1"/>
    </source>
</evidence>
<accession>A0A399EYP8</accession>
<proteinExistence type="predicted"/>
<keyword evidence="4" id="KW-1185">Reference proteome</keyword>
<dbReference type="Gene3D" id="3.40.1360.10">
    <property type="match status" value="1"/>
</dbReference>
<dbReference type="CDD" id="cd01029">
    <property type="entry name" value="TOPRIM_primases"/>
    <property type="match status" value="1"/>
</dbReference>
<dbReference type="InterPro" id="IPR055570">
    <property type="entry name" value="DUF7146"/>
</dbReference>
<dbReference type="Pfam" id="PF13362">
    <property type="entry name" value="Toprim_3"/>
    <property type="match status" value="1"/>
</dbReference>
<comment type="caution">
    <text evidence="3">The sequence shown here is derived from an EMBL/GenBank/DDBJ whole genome shotgun (WGS) entry which is preliminary data.</text>
</comment>
<dbReference type="Proteomes" id="UP000265800">
    <property type="component" value="Unassembled WGS sequence"/>
</dbReference>
<evidence type="ECO:0000259" key="2">
    <source>
        <dbReference type="Pfam" id="PF23639"/>
    </source>
</evidence>
<dbReference type="AlphaFoldDB" id="A0A399EYP8"/>
<organism evidence="3 4">
    <name type="scientific">Meiothermus luteus</name>
    <dbReference type="NCBI Taxonomy" id="2026184"/>
    <lineage>
        <taxon>Bacteria</taxon>
        <taxon>Thermotogati</taxon>
        <taxon>Deinococcota</taxon>
        <taxon>Deinococci</taxon>
        <taxon>Thermales</taxon>
        <taxon>Thermaceae</taxon>
        <taxon>Meiothermus</taxon>
    </lineage>
</organism>
<name>A0A399EYP8_9DEIN</name>
<dbReference type="InterPro" id="IPR034154">
    <property type="entry name" value="TOPRIM_DnaG/twinkle"/>
</dbReference>
<dbReference type="Pfam" id="PF23639">
    <property type="entry name" value="DUF7146"/>
    <property type="match status" value="1"/>
</dbReference>
<protein>
    <submittedName>
        <fullName evidence="3">Toprim domain protein</fullName>
    </submittedName>
</protein>
<dbReference type="EMBL" id="QWKZ01000009">
    <property type="protein sequence ID" value="RIH88893.1"/>
    <property type="molecule type" value="Genomic_DNA"/>
</dbReference>
<gene>
    <name evidence="3" type="ORF">Mlute_00500</name>
</gene>
<reference evidence="3 4" key="1">
    <citation type="submission" date="2018-08" db="EMBL/GenBank/DDBJ databases">
        <title>Meiothermus luteus KCTC 52599 genome sequencing project.</title>
        <authorList>
            <person name="Da Costa M.S."/>
            <person name="Albuquerque L."/>
            <person name="Raposo P."/>
            <person name="Froufe H.J.C."/>
            <person name="Barroso C.S."/>
            <person name="Egas C."/>
        </authorList>
    </citation>
    <scope>NUCLEOTIDE SEQUENCE [LARGE SCALE GENOMIC DNA]</scope>
    <source>
        <strain evidence="3 4">KCTC 52599</strain>
    </source>
</reference>
<feature type="domain" description="Toprim" evidence="1">
    <location>
        <begin position="204"/>
        <end position="290"/>
    </location>
</feature>
<evidence type="ECO:0000259" key="1">
    <source>
        <dbReference type="Pfam" id="PF13362"/>
    </source>
</evidence>
<feature type="domain" description="DUF7146" evidence="2">
    <location>
        <begin position="108"/>
        <end position="193"/>
    </location>
</feature>
<dbReference type="InterPro" id="IPR006171">
    <property type="entry name" value="TOPRIM_dom"/>
</dbReference>
<sequence>MADTFSNLDDSQPHNRLLERLAHVKPAGPDRWTATCPAHGSGRNRALSIRLEGERVLLHCFAGCPAEAVLHAVGLSWRELYRGSDRPWLAPRRRAEAPTPEAGVREPWERWWKSAKPDHPLLRAYLRARGLNIEPPPSLRLALWGDRPVVLARVEDVRGELRGLHLTFLEPDGSGRKEKKLAAGSKPLGAAIRLYPLEADKPLALTEGIETALAVRGVTGWPVWACVSAGGLERVVLPPEAREVVIAADHDRAGLEAARKLAGRLLAEGRRVRLAVPRTPGADWLDVLVANKTPAW</sequence>